<comment type="caution">
    <text evidence="1">The sequence shown here is derived from an EMBL/GenBank/DDBJ whole genome shotgun (WGS) entry which is preliminary data.</text>
</comment>
<proteinExistence type="predicted"/>
<dbReference type="Pfam" id="PF04255">
    <property type="entry name" value="DUF433"/>
    <property type="match status" value="1"/>
</dbReference>
<dbReference type="EMBL" id="RBIG01000001">
    <property type="protein sequence ID" value="RKQ72245.1"/>
    <property type="molecule type" value="Genomic_DNA"/>
</dbReference>
<name>A0A420WMY8_9PROT</name>
<gene>
    <name evidence="1" type="ORF">BCL74_0003</name>
</gene>
<dbReference type="AlphaFoldDB" id="A0A420WMY8"/>
<accession>A0A420WMY8</accession>
<reference evidence="1 2" key="1">
    <citation type="submission" date="2018-10" db="EMBL/GenBank/DDBJ databases">
        <title>Comparative analysis of microorganisms from saline springs in Andes Mountain Range, Colombia.</title>
        <authorList>
            <person name="Rubin E."/>
        </authorList>
    </citation>
    <scope>NUCLEOTIDE SEQUENCE [LARGE SCALE GENOMIC DNA]</scope>
    <source>
        <strain evidence="1 2">USBA 36</strain>
    </source>
</reference>
<dbReference type="InterPro" id="IPR007367">
    <property type="entry name" value="DUF433"/>
</dbReference>
<dbReference type="RefSeq" id="WP_121216632.1">
    <property type="nucleotide sequence ID" value="NZ_RBIG01000001.1"/>
</dbReference>
<dbReference type="SUPFAM" id="SSF46689">
    <property type="entry name" value="Homeodomain-like"/>
    <property type="match status" value="1"/>
</dbReference>
<evidence type="ECO:0000313" key="1">
    <source>
        <dbReference type="EMBL" id="RKQ72245.1"/>
    </source>
</evidence>
<sequence>MAAQSARKLEPWQRRLFVPNYQVGEAAKYAKISAKTVADWHKVGARQTLSAREKRVALSYMQLIEVAVVAAFRRAGIRLKSIRSARDYISKELKSEFPFAEHRFKADGRRLVMDYQQIIGERGNGKVLRPDQSGQLAWEHILGRLEEFEYERRGIVVKWHIDGPSSPIVIDPRVAFGAPSVGGTPTWVIKGRWSAGETVEEIADDFGIDNSQVAYALKFEGIENGMGKWLN</sequence>
<protein>
    <submittedName>
        <fullName evidence="1">Uncharacterized protein (DUF433 family)</fullName>
    </submittedName>
</protein>
<evidence type="ECO:0000313" key="2">
    <source>
        <dbReference type="Proteomes" id="UP000277424"/>
    </source>
</evidence>
<dbReference type="InterPro" id="IPR009057">
    <property type="entry name" value="Homeodomain-like_sf"/>
</dbReference>
<dbReference type="Proteomes" id="UP000277424">
    <property type="component" value="Unassembled WGS sequence"/>
</dbReference>
<dbReference type="OrthoDB" id="940717at2"/>
<organism evidence="1 2">
    <name type="scientific">Oceanibaculum indicum</name>
    <dbReference type="NCBI Taxonomy" id="526216"/>
    <lineage>
        <taxon>Bacteria</taxon>
        <taxon>Pseudomonadati</taxon>
        <taxon>Pseudomonadota</taxon>
        <taxon>Alphaproteobacteria</taxon>
        <taxon>Rhodospirillales</taxon>
        <taxon>Oceanibaculaceae</taxon>
        <taxon>Oceanibaculum</taxon>
    </lineage>
</organism>